<name>A0ABR1TRG1_9PEZI</name>
<keyword evidence="4" id="KW-1185">Reference proteome</keyword>
<proteinExistence type="predicted"/>
<dbReference type="GeneID" id="92095289"/>
<sequence>MGNLIDFERSPRRDVSGFSSGTLHVAEWSILDEPCPYDVAGLAIGSSPSYVENVHPTENGTTAGVDSATERPQDTDDSIIRIQPPSPGPSADVGLGVPEPLLLQTGPAQRPASGRRPRRRPVGDIWGTWTQRQWALGRTDRRQHQGDSELSEITEFLQLKAPSPEINAQRLSMARTVTDDLISDNTVTNRATFVEPSGCPLAGFEVLLDPKTQESKGLGVRPMIRRCGDSTDAQPNDRIDEDPLYFGNFCQQLSAILKREGRLNSGYNLKVVFGRYIVTTYPKQKDKYDLEGFRRLMGQSRCQGKLVSQLGVPNEATRILNGLKREDSVFEPPGVNTRSLDDIKPTFTFEVYSTQHRFTAHLFREGDETVFSMKKIQCFPLQDEDSAAFCYNTLCLGRNFDWKIQLMKEKQESDESYQSLKAYLATARITLPSTPSDPDLDLTIFPHVNLRLEGNAQGMALINDIQKTAIRSVYSFRYGLTNYILDFVIRRGWESVRDMTLRHQPSSTTYSITLKGEHWGDYEGNRATDFSRAGRGWGAELEDLLPNNPGHDATTGNKRVEALVHVIKDIHKILVEASIHHAYFLFDEDSPFTAHRMPRWDIPLHITSFQWWEEMYWALSQLA</sequence>
<evidence type="ECO:0000313" key="3">
    <source>
        <dbReference type="EMBL" id="KAK8049087.1"/>
    </source>
</evidence>
<evidence type="ECO:0000259" key="2">
    <source>
        <dbReference type="Pfam" id="PF25482"/>
    </source>
</evidence>
<evidence type="ECO:0000256" key="1">
    <source>
        <dbReference type="SAM" id="MobiDB-lite"/>
    </source>
</evidence>
<comment type="caution">
    <text evidence="3">The sequence shown here is derived from an EMBL/GenBank/DDBJ whole genome shotgun (WGS) entry which is preliminary data.</text>
</comment>
<organism evidence="3 4">
    <name type="scientific">Apiospora phragmitis</name>
    <dbReference type="NCBI Taxonomy" id="2905665"/>
    <lineage>
        <taxon>Eukaryota</taxon>
        <taxon>Fungi</taxon>
        <taxon>Dikarya</taxon>
        <taxon>Ascomycota</taxon>
        <taxon>Pezizomycotina</taxon>
        <taxon>Sordariomycetes</taxon>
        <taxon>Xylariomycetidae</taxon>
        <taxon>Amphisphaeriales</taxon>
        <taxon>Apiosporaceae</taxon>
        <taxon>Apiospora</taxon>
    </lineage>
</organism>
<dbReference type="RefSeq" id="XP_066711336.1">
    <property type="nucleotide sequence ID" value="XM_066862226.1"/>
</dbReference>
<reference evidence="3 4" key="1">
    <citation type="submission" date="2023-01" db="EMBL/GenBank/DDBJ databases">
        <title>Analysis of 21 Apiospora genomes using comparative genomics revels a genus with tremendous synthesis potential of carbohydrate active enzymes and secondary metabolites.</title>
        <authorList>
            <person name="Sorensen T."/>
        </authorList>
    </citation>
    <scope>NUCLEOTIDE SEQUENCE [LARGE SCALE GENOMIC DNA]</scope>
    <source>
        <strain evidence="3 4">CBS 135458</strain>
    </source>
</reference>
<dbReference type="Pfam" id="PF25482">
    <property type="entry name" value="DUF7905"/>
    <property type="match status" value="1"/>
</dbReference>
<feature type="compositionally biased region" description="Polar residues" evidence="1">
    <location>
        <begin position="53"/>
        <end position="64"/>
    </location>
</feature>
<dbReference type="EMBL" id="JAQQWL010000011">
    <property type="protein sequence ID" value="KAK8049087.1"/>
    <property type="molecule type" value="Genomic_DNA"/>
</dbReference>
<feature type="domain" description="DUF7905" evidence="2">
    <location>
        <begin position="268"/>
        <end position="520"/>
    </location>
</feature>
<gene>
    <name evidence="3" type="ORF">PG994_010817</name>
</gene>
<accession>A0ABR1TRG1</accession>
<evidence type="ECO:0000313" key="4">
    <source>
        <dbReference type="Proteomes" id="UP001480595"/>
    </source>
</evidence>
<protein>
    <recommendedName>
        <fullName evidence="2">DUF7905 domain-containing protein</fullName>
    </recommendedName>
</protein>
<dbReference type="InterPro" id="IPR057227">
    <property type="entry name" value="DUF7905"/>
</dbReference>
<feature type="region of interest" description="Disordered" evidence="1">
    <location>
        <begin position="53"/>
        <end position="123"/>
    </location>
</feature>
<dbReference type="Proteomes" id="UP001480595">
    <property type="component" value="Unassembled WGS sequence"/>
</dbReference>